<evidence type="ECO:0000313" key="8">
    <source>
        <dbReference type="Proteomes" id="UP000030651"/>
    </source>
</evidence>
<dbReference type="PIRSF" id="PIRSF000189">
    <property type="entry name" value="D-aa_oxidase"/>
    <property type="match status" value="1"/>
</dbReference>
<name>W3XB17_PESFW</name>
<dbReference type="GO" id="GO:0019478">
    <property type="term" value="P:D-amino acid catabolic process"/>
    <property type="evidence" value="ECO:0007669"/>
    <property type="project" value="TreeGrafter"/>
</dbReference>
<keyword evidence="8" id="KW-1185">Reference proteome</keyword>
<sequence>MPNIVVLGAGVSGLTSAYLLSKDKTNKVTVVAKFMPGDYDAEYASPFAGANVLPMSLQANSRWETRTWPELHRLAKEVPEAGIHEMSKLYPQFKSRVYRRKKDLEKLKNGAYAFDGLFLEDPWFKSLFDDFRELPKEDLPEDVASGCEFGSICINTMLYLPWLVGKCRENGVVFKRGNLKHISEAVGMSHTGKKADVIVNASGLMALKLGGVMDSKMAPVRGQLVIVRNEAPYMITKSGTDDADDELFYMMMRANGGGTILGGTYQKGQWESRPDPNIAMRIMRRAVEMVPELTNGKGVQGLDIIRHAVGLRPYREGGVRLEREKIDGTWVVHNYGHAGWGYQGSYGCAERVVELVDEIQTPSKL</sequence>
<evidence type="ECO:0000313" key="7">
    <source>
        <dbReference type="EMBL" id="ETS82376.1"/>
    </source>
</evidence>
<organism evidence="7 8">
    <name type="scientific">Pestalotiopsis fici (strain W106-1 / CGMCC3.15140)</name>
    <dbReference type="NCBI Taxonomy" id="1229662"/>
    <lineage>
        <taxon>Eukaryota</taxon>
        <taxon>Fungi</taxon>
        <taxon>Dikarya</taxon>
        <taxon>Ascomycota</taxon>
        <taxon>Pezizomycotina</taxon>
        <taxon>Sordariomycetes</taxon>
        <taxon>Xylariomycetidae</taxon>
        <taxon>Amphisphaeriales</taxon>
        <taxon>Sporocadaceae</taxon>
        <taxon>Pestalotiopsis</taxon>
    </lineage>
</organism>
<dbReference type="OMA" id="DLWELQP"/>
<evidence type="ECO:0000256" key="5">
    <source>
        <dbReference type="ARBA" id="ARBA00023002"/>
    </source>
</evidence>
<dbReference type="GO" id="GO:0071949">
    <property type="term" value="F:FAD binding"/>
    <property type="evidence" value="ECO:0007669"/>
    <property type="project" value="InterPro"/>
</dbReference>
<dbReference type="SUPFAM" id="SSF54373">
    <property type="entry name" value="FAD-linked reductases, C-terminal domain"/>
    <property type="match status" value="1"/>
</dbReference>
<keyword evidence="3" id="KW-0285">Flavoprotein</keyword>
<comment type="similarity">
    <text evidence="2">Belongs to the DAMOX/DASOX family.</text>
</comment>
<dbReference type="eggNOG" id="KOG3923">
    <property type="taxonomic scope" value="Eukaryota"/>
</dbReference>
<dbReference type="GO" id="GO:0003884">
    <property type="term" value="F:D-amino-acid oxidase activity"/>
    <property type="evidence" value="ECO:0007669"/>
    <property type="project" value="InterPro"/>
</dbReference>
<reference evidence="8" key="1">
    <citation type="journal article" date="2015" name="BMC Genomics">
        <title>Genomic and transcriptomic analysis of the endophytic fungus Pestalotiopsis fici reveals its lifestyle and high potential for synthesis of natural products.</title>
        <authorList>
            <person name="Wang X."/>
            <person name="Zhang X."/>
            <person name="Liu L."/>
            <person name="Xiang M."/>
            <person name="Wang W."/>
            <person name="Sun X."/>
            <person name="Che Y."/>
            <person name="Guo L."/>
            <person name="Liu G."/>
            <person name="Guo L."/>
            <person name="Wang C."/>
            <person name="Yin W.B."/>
            <person name="Stadler M."/>
            <person name="Zhang X."/>
            <person name="Liu X."/>
        </authorList>
    </citation>
    <scope>NUCLEOTIDE SEQUENCE [LARGE SCALE GENOMIC DNA]</scope>
    <source>
        <strain evidence="8">W106-1 / CGMCC3.15140</strain>
    </source>
</reference>
<dbReference type="Gene3D" id="3.30.9.10">
    <property type="entry name" value="D-Amino Acid Oxidase, subunit A, domain 2"/>
    <property type="match status" value="1"/>
</dbReference>
<dbReference type="Pfam" id="PF01266">
    <property type="entry name" value="DAO"/>
    <property type="match status" value="1"/>
</dbReference>
<dbReference type="Gene3D" id="3.40.50.720">
    <property type="entry name" value="NAD(P)-binding Rossmann-like Domain"/>
    <property type="match status" value="1"/>
</dbReference>
<dbReference type="GO" id="GO:0005737">
    <property type="term" value="C:cytoplasm"/>
    <property type="evidence" value="ECO:0007669"/>
    <property type="project" value="TreeGrafter"/>
</dbReference>
<dbReference type="PROSITE" id="PS00677">
    <property type="entry name" value="DAO"/>
    <property type="match status" value="1"/>
</dbReference>
<protein>
    <submittedName>
        <fullName evidence="7">D-amino-acid oxidase</fullName>
    </submittedName>
</protein>
<dbReference type="STRING" id="1229662.W3XB17"/>
<accession>W3XB17</accession>
<dbReference type="HOGENOM" id="CLU_034311_1_0_1"/>
<evidence type="ECO:0000256" key="4">
    <source>
        <dbReference type="ARBA" id="ARBA00022827"/>
    </source>
</evidence>
<dbReference type="KEGG" id="pfy:PFICI_04252"/>
<dbReference type="InterPro" id="IPR023209">
    <property type="entry name" value="DAO"/>
</dbReference>
<evidence type="ECO:0000256" key="3">
    <source>
        <dbReference type="ARBA" id="ARBA00022630"/>
    </source>
</evidence>
<dbReference type="SUPFAM" id="SSF51971">
    <property type="entry name" value="Nucleotide-binding domain"/>
    <property type="match status" value="1"/>
</dbReference>
<dbReference type="EMBL" id="KI912111">
    <property type="protein sequence ID" value="ETS82376.1"/>
    <property type="molecule type" value="Genomic_DNA"/>
</dbReference>
<dbReference type="PANTHER" id="PTHR11530:SF16">
    <property type="entry name" value="D-AMINO ACID OXIDASE (AFU_ORTHOLOGUE AFUA_5G11290)"/>
    <property type="match status" value="1"/>
</dbReference>
<dbReference type="InterPro" id="IPR006181">
    <property type="entry name" value="D-amino_acid_oxidase_CS"/>
</dbReference>
<keyword evidence="4" id="KW-0274">FAD</keyword>
<dbReference type="GeneID" id="19269265"/>
<dbReference type="InParanoid" id="W3XB17"/>
<evidence type="ECO:0000256" key="1">
    <source>
        <dbReference type="ARBA" id="ARBA00001974"/>
    </source>
</evidence>
<feature type="domain" description="FAD dependent oxidoreductase" evidence="6">
    <location>
        <begin position="4"/>
        <end position="355"/>
    </location>
</feature>
<dbReference type="RefSeq" id="XP_007831024.1">
    <property type="nucleotide sequence ID" value="XM_007832833.1"/>
</dbReference>
<dbReference type="OrthoDB" id="409956at2759"/>
<proteinExistence type="inferred from homology"/>
<keyword evidence="5" id="KW-0560">Oxidoreductase</keyword>
<dbReference type="PANTHER" id="PTHR11530">
    <property type="entry name" value="D-AMINO ACID OXIDASE"/>
    <property type="match status" value="1"/>
</dbReference>
<dbReference type="InterPro" id="IPR006076">
    <property type="entry name" value="FAD-dep_OxRdtase"/>
</dbReference>
<evidence type="ECO:0000256" key="2">
    <source>
        <dbReference type="ARBA" id="ARBA00006730"/>
    </source>
</evidence>
<gene>
    <name evidence="7" type="ORF">PFICI_04252</name>
</gene>
<comment type="cofactor">
    <cofactor evidence="1">
        <name>FAD</name>
        <dbReference type="ChEBI" id="CHEBI:57692"/>
    </cofactor>
</comment>
<dbReference type="Proteomes" id="UP000030651">
    <property type="component" value="Unassembled WGS sequence"/>
</dbReference>
<dbReference type="AlphaFoldDB" id="W3XB17"/>
<evidence type="ECO:0000259" key="6">
    <source>
        <dbReference type="Pfam" id="PF01266"/>
    </source>
</evidence>